<accession>A0A915J1G7</accession>
<evidence type="ECO:0000313" key="1">
    <source>
        <dbReference type="Proteomes" id="UP000887565"/>
    </source>
</evidence>
<keyword evidence="1" id="KW-1185">Reference proteome</keyword>
<dbReference type="AlphaFoldDB" id="A0A915J1G7"/>
<sequence>MDGYLQGYNTVCGQIPQWVQLTRNVGRQQKAEFMNFRNFTKIFELLAILKKNGCHPDPASYHTVGAPIH</sequence>
<reference evidence="2" key="1">
    <citation type="submission" date="2022-11" db="UniProtKB">
        <authorList>
            <consortium name="WormBaseParasite"/>
        </authorList>
    </citation>
    <scope>IDENTIFICATION</scope>
</reference>
<organism evidence="1 2">
    <name type="scientific">Romanomermis culicivorax</name>
    <name type="common">Nematode worm</name>
    <dbReference type="NCBI Taxonomy" id="13658"/>
    <lineage>
        <taxon>Eukaryota</taxon>
        <taxon>Metazoa</taxon>
        <taxon>Ecdysozoa</taxon>
        <taxon>Nematoda</taxon>
        <taxon>Enoplea</taxon>
        <taxon>Dorylaimia</taxon>
        <taxon>Mermithida</taxon>
        <taxon>Mermithoidea</taxon>
        <taxon>Mermithidae</taxon>
        <taxon>Romanomermis</taxon>
    </lineage>
</organism>
<evidence type="ECO:0000313" key="2">
    <source>
        <dbReference type="WBParaSite" id="nRc.2.0.1.t20306-RA"/>
    </source>
</evidence>
<name>A0A915J1G7_ROMCU</name>
<protein>
    <submittedName>
        <fullName evidence="2">4a-hydroxytetrahydrobiopterin dehydratase</fullName>
    </submittedName>
</protein>
<proteinExistence type="predicted"/>
<dbReference type="Proteomes" id="UP000887565">
    <property type="component" value="Unplaced"/>
</dbReference>
<dbReference type="WBParaSite" id="nRc.2.0.1.t20306-RA">
    <property type="protein sequence ID" value="nRc.2.0.1.t20306-RA"/>
    <property type="gene ID" value="nRc.2.0.1.g20306"/>
</dbReference>